<proteinExistence type="predicted"/>
<evidence type="ECO:0000313" key="2">
    <source>
        <dbReference type="Proteomes" id="UP000297070"/>
    </source>
</evidence>
<accession>A0A4D6E237</accession>
<dbReference type="GeneID" id="55012915"/>
<organism evidence="1 2">
    <name type="scientific">Gordonia phage GodonK</name>
    <dbReference type="NCBI Taxonomy" id="2562192"/>
    <lineage>
        <taxon>Viruses</taxon>
        <taxon>Duplodnaviria</taxon>
        <taxon>Heunggongvirae</taxon>
        <taxon>Uroviricota</taxon>
        <taxon>Caudoviricetes</taxon>
        <taxon>Godonkavirus</taxon>
        <taxon>Godonkavirus godonK</taxon>
    </lineage>
</organism>
<protein>
    <submittedName>
        <fullName evidence="1">Head-to-tail adaptor</fullName>
    </submittedName>
</protein>
<dbReference type="EMBL" id="MK620899">
    <property type="protein sequence ID" value="QBZ72698.1"/>
    <property type="molecule type" value="Genomic_DNA"/>
</dbReference>
<gene>
    <name evidence="1" type="primary">79</name>
    <name evidence="1" type="ORF">SEA_GODONK_79</name>
</gene>
<dbReference type="RefSeq" id="YP_009821463.1">
    <property type="nucleotide sequence ID" value="NC_048176.1"/>
</dbReference>
<name>A0A4D6E237_9CAUD</name>
<dbReference type="Proteomes" id="UP000297070">
    <property type="component" value="Segment"/>
</dbReference>
<reference evidence="1 2" key="1">
    <citation type="submission" date="2019-03" db="EMBL/GenBank/DDBJ databases">
        <authorList>
            <person name="Douthitt C."/>
            <person name="D'Elia T."/>
            <person name="Bockoras C."/>
            <person name="Boss C."/>
            <person name="Clemons M."/>
            <person name="Green W."/>
            <person name="Harel H."/>
            <person name="Larralde J."/>
            <person name="Lopez M."/>
            <person name="Magana D."/>
            <person name="Miguel M."/>
            <person name="Muschweck L."/>
            <person name="Olivos K."/>
            <person name="Racette D."/>
            <person name="Reynolds M."/>
            <person name="Ru Y."/>
            <person name="Santana M."/>
            <person name="Simon R."/>
            <person name="Smotrilla K."/>
            <person name="Sufficool B."/>
            <person name="Tamayo B."/>
            <person name="Tirado E."/>
            <person name="Vajanyi M."/>
            <person name="Weger M."/>
            <person name="Wehr A."/>
            <person name="Whitaker K."/>
            <person name="Garlena R.A."/>
            <person name="Russell D.A."/>
            <person name="Pope W.H."/>
            <person name="Jacobs-Sera D."/>
            <person name="Hatfull G.F."/>
        </authorList>
    </citation>
    <scope>NUCLEOTIDE SEQUENCE [LARGE SCALE GENOMIC DNA]</scope>
</reference>
<dbReference type="KEGG" id="vg:55012915"/>
<evidence type="ECO:0000313" key="1">
    <source>
        <dbReference type="EMBL" id="QBZ72698.1"/>
    </source>
</evidence>
<sequence>MPLEDFVADAPDIAARVMYELLGRRWVWPPVTTTDRVEIPSNQNFLILEGRPVIDVIECVLYRGTSPAEDLEYVVENKHRLRFTDIPQLHNSFCWGSSNSIEVTYTYGSPPPKEVEAAIEALTQELIMAYNGDEECALPERVQSLTRNGISIQFAADDFLEHGRTGIERVDSALRHFNPGNAKRRARVYSINNPPPRRRNTSQQAGS</sequence>
<keyword evidence="2" id="KW-1185">Reference proteome</keyword>